<feature type="domain" description="Thioredoxin" evidence="13">
    <location>
        <begin position="38"/>
        <end position="211"/>
    </location>
</feature>
<dbReference type="GO" id="GO:0005737">
    <property type="term" value="C:cytoplasm"/>
    <property type="evidence" value="ECO:0007669"/>
    <property type="project" value="TreeGrafter"/>
</dbReference>
<gene>
    <name evidence="14" type="ORF">TQ33_1638</name>
</gene>
<keyword evidence="5" id="KW-0560">Oxidoreductase</keyword>
<dbReference type="InterPro" id="IPR013766">
    <property type="entry name" value="Thioredoxin_domain"/>
</dbReference>
<keyword evidence="4" id="KW-0049">Antioxidant</keyword>
<evidence type="ECO:0000256" key="3">
    <source>
        <dbReference type="ARBA" id="ARBA00022559"/>
    </source>
</evidence>
<evidence type="ECO:0000259" key="13">
    <source>
        <dbReference type="PROSITE" id="PS51352"/>
    </source>
</evidence>
<keyword evidence="15" id="KW-1185">Reference proteome</keyword>
<dbReference type="GO" id="GO:0045454">
    <property type="term" value="P:cell redox homeostasis"/>
    <property type="evidence" value="ECO:0007669"/>
    <property type="project" value="TreeGrafter"/>
</dbReference>
<evidence type="ECO:0000256" key="11">
    <source>
        <dbReference type="ARBA" id="ARBA00049091"/>
    </source>
</evidence>
<dbReference type="GO" id="GO:0034599">
    <property type="term" value="P:cellular response to oxidative stress"/>
    <property type="evidence" value="ECO:0007669"/>
    <property type="project" value="TreeGrafter"/>
</dbReference>
<dbReference type="AlphaFoldDB" id="A0A0F6RD37"/>
<dbReference type="PANTHER" id="PTHR42801">
    <property type="entry name" value="THIOREDOXIN-DEPENDENT PEROXIDE REDUCTASE"/>
    <property type="match status" value="1"/>
</dbReference>
<evidence type="ECO:0000313" key="15">
    <source>
        <dbReference type="Proteomes" id="UP000034071"/>
    </source>
</evidence>
<evidence type="ECO:0000313" key="14">
    <source>
        <dbReference type="EMBL" id="AKE52581.1"/>
    </source>
</evidence>
<dbReference type="RefSeq" id="WP_052735256.1">
    <property type="nucleotide sequence ID" value="NZ_CP010975.1"/>
</dbReference>
<evidence type="ECO:0000256" key="12">
    <source>
        <dbReference type="SAM" id="SignalP"/>
    </source>
</evidence>
<evidence type="ECO:0000256" key="6">
    <source>
        <dbReference type="ARBA" id="ARBA00023157"/>
    </source>
</evidence>
<evidence type="ECO:0000256" key="9">
    <source>
        <dbReference type="ARBA" id="ARBA00038489"/>
    </source>
</evidence>
<dbReference type="SUPFAM" id="SSF52833">
    <property type="entry name" value="Thioredoxin-like"/>
    <property type="match status" value="1"/>
</dbReference>
<organism evidence="14 15">
    <name type="scientific">Kangiella geojedonensis</name>
    <dbReference type="NCBI Taxonomy" id="914150"/>
    <lineage>
        <taxon>Bacteria</taxon>
        <taxon>Pseudomonadati</taxon>
        <taxon>Pseudomonadota</taxon>
        <taxon>Gammaproteobacteria</taxon>
        <taxon>Kangiellales</taxon>
        <taxon>Kangiellaceae</taxon>
        <taxon>Kangiella</taxon>
    </lineage>
</organism>
<dbReference type="KEGG" id="kge:TQ33_1638"/>
<dbReference type="InterPro" id="IPR036249">
    <property type="entry name" value="Thioredoxin-like_sf"/>
</dbReference>
<evidence type="ECO:0000256" key="10">
    <source>
        <dbReference type="ARBA" id="ARBA00042639"/>
    </source>
</evidence>
<dbReference type="Proteomes" id="UP000034071">
    <property type="component" value="Chromosome"/>
</dbReference>
<feature type="signal peptide" evidence="12">
    <location>
        <begin position="1"/>
        <end position="22"/>
    </location>
</feature>
<keyword evidence="7" id="KW-0676">Redox-active center</keyword>
<name>A0A0F6RD37_9GAMM</name>
<evidence type="ECO:0000256" key="7">
    <source>
        <dbReference type="ARBA" id="ARBA00023284"/>
    </source>
</evidence>
<comment type="catalytic activity">
    <reaction evidence="11">
        <text>a hydroperoxide + [thioredoxin]-dithiol = an alcohol + [thioredoxin]-disulfide + H2O</text>
        <dbReference type="Rhea" id="RHEA:62620"/>
        <dbReference type="Rhea" id="RHEA-COMP:10698"/>
        <dbReference type="Rhea" id="RHEA-COMP:10700"/>
        <dbReference type="ChEBI" id="CHEBI:15377"/>
        <dbReference type="ChEBI" id="CHEBI:29950"/>
        <dbReference type="ChEBI" id="CHEBI:30879"/>
        <dbReference type="ChEBI" id="CHEBI:35924"/>
        <dbReference type="ChEBI" id="CHEBI:50058"/>
        <dbReference type="EC" id="1.11.1.24"/>
    </reaction>
</comment>
<evidence type="ECO:0000256" key="1">
    <source>
        <dbReference type="ARBA" id="ARBA00003330"/>
    </source>
</evidence>
<dbReference type="PROSITE" id="PS51352">
    <property type="entry name" value="THIOREDOXIN_2"/>
    <property type="match status" value="1"/>
</dbReference>
<keyword evidence="12" id="KW-0732">Signal</keyword>
<comment type="function">
    <text evidence="1">Thiol-specific peroxidase that catalyzes the reduction of hydrogen peroxide and organic hydroperoxides to water and alcohols, respectively. Plays a role in cell protection against oxidative stress by detoxifying peroxides and as sensor of hydrogen peroxide-mediated signaling events.</text>
</comment>
<dbReference type="EC" id="1.11.1.24" evidence="2"/>
<dbReference type="CDD" id="cd02970">
    <property type="entry name" value="PRX_like2"/>
    <property type="match status" value="1"/>
</dbReference>
<comment type="similarity">
    <text evidence="9">Belongs to the peroxiredoxin family. BCP/PrxQ subfamily.</text>
</comment>
<sequence>MKRLLQLTALTLMALLSFSALALDRTKVVDDPNDVSPLMIGQDAPDIILFSSDGKPFNLREKIAQKPTVLLFYRGGWCPFCNAQLSQIQQIEDDLSNLGYQLLAISPDTPSALQKTSKDKELSYELISDYQLKATTQFGLAFHISEDYNSKVKSIGGKTARLAGDDKSTLPVPAVYIFDTDGMIQFQYANPNYKVRIKPELLLTAAKLALDDK</sequence>
<dbReference type="Gene3D" id="3.40.30.10">
    <property type="entry name" value="Glutaredoxin"/>
    <property type="match status" value="1"/>
</dbReference>
<dbReference type="InterPro" id="IPR000866">
    <property type="entry name" value="AhpC/TSA"/>
</dbReference>
<evidence type="ECO:0000256" key="4">
    <source>
        <dbReference type="ARBA" id="ARBA00022862"/>
    </source>
</evidence>
<dbReference type="GO" id="GO:0008379">
    <property type="term" value="F:thioredoxin peroxidase activity"/>
    <property type="evidence" value="ECO:0007669"/>
    <property type="project" value="TreeGrafter"/>
</dbReference>
<keyword evidence="3" id="KW-0575">Peroxidase</keyword>
<dbReference type="EMBL" id="CP010975">
    <property type="protein sequence ID" value="AKE52581.1"/>
    <property type="molecule type" value="Genomic_DNA"/>
</dbReference>
<proteinExistence type="inferred from homology"/>
<evidence type="ECO:0000256" key="5">
    <source>
        <dbReference type="ARBA" id="ARBA00023002"/>
    </source>
</evidence>
<reference evidence="14 15" key="1">
    <citation type="submission" date="2015-02" db="EMBL/GenBank/DDBJ databases">
        <title>Complete genome sequence of Kangiella geojedonensis strain YCS-5T.</title>
        <authorList>
            <person name="Kim K.M."/>
        </authorList>
    </citation>
    <scope>NUCLEOTIDE SEQUENCE [LARGE SCALE GENOMIC DNA]</scope>
    <source>
        <strain evidence="14 15">YCS-5</strain>
    </source>
</reference>
<keyword evidence="6" id="KW-1015">Disulfide bond</keyword>
<dbReference type="InterPro" id="IPR050924">
    <property type="entry name" value="Peroxiredoxin_BCP/PrxQ"/>
</dbReference>
<accession>A0A0F6RD37</accession>
<dbReference type="Pfam" id="PF00578">
    <property type="entry name" value="AhpC-TSA"/>
    <property type="match status" value="1"/>
</dbReference>
<dbReference type="HOGENOM" id="CLU_042529_5_1_6"/>
<dbReference type="PANTHER" id="PTHR42801:SF7">
    <property type="entry name" value="SLL1159 PROTEIN"/>
    <property type="match status" value="1"/>
</dbReference>
<evidence type="ECO:0000256" key="2">
    <source>
        <dbReference type="ARBA" id="ARBA00013017"/>
    </source>
</evidence>
<feature type="chain" id="PRO_5002508973" description="thioredoxin-dependent peroxiredoxin" evidence="12">
    <location>
        <begin position="23"/>
        <end position="213"/>
    </location>
</feature>
<protein>
    <recommendedName>
        <fullName evidence="2">thioredoxin-dependent peroxiredoxin</fullName>
        <ecNumber evidence="2">1.11.1.24</ecNumber>
    </recommendedName>
    <alternativeName>
        <fullName evidence="8">Thioredoxin peroxidase</fullName>
    </alternativeName>
    <alternativeName>
        <fullName evidence="10">Thioredoxin-dependent peroxiredoxin Bcp</fullName>
    </alternativeName>
</protein>
<evidence type="ECO:0000256" key="8">
    <source>
        <dbReference type="ARBA" id="ARBA00032824"/>
    </source>
</evidence>